<name>A0A6A6VK40_9PLEO</name>
<reference evidence="2" key="1">
    <citation type="journal article" date="2020" name="Stud. Mycol.">
        <title>101 Dothideomycetes genomes: a test case for predicting lifestyles and emergence of pathogens.</title>
        <authorList>
            <person name="Haridas S."/>
            <person name="Albert R."/>
            <person name="Binder M."/>
            <person name="Bloem J."/>
            <person name="Labutti K."/>
            <person name="Salamov A."/>
            <person name="Andreopoulos B."/>
            <person name="Baker S."/>
            <person name="Barry K."/>
            <person name="Bills G."/>
            <person name="Bluhm B."/>
            <person name="Cannon C."/>
            <person name="Castanera R."/>
            <person name="Culley D."/>
            <person name="Daum C."/>
            <person name="Ezra D."/>
            <person name="Gonzalez J."/>
            <person name="Henrissat B."/>
            <person name="Kuo A."/>
            <person name="Liang C."/>
            <person name="Lipzen A."/>
            <person name="Lutzoni F."/>
            <person name="Magnuson J."/>
            <person name="Mondo S."/>
            <person name="Nolan M."/>
            <person name="Ohm R."/>
            <person name="Pangilinan J."/>
            <person name="Park H.-J."/>
            <person name="Ramirez L."/>
            <person name="Alfaro M."/>
            <person name="Sun H."/>
            <person name="Tritt A."/>
            <person name="Yoshinaga Y."/>
            <person name="Zwiers L.-H."/>
            <person name="Turgeon B."/>
            <person name="Goodwin S."/>
            <person name="Spatafora J."/>
            <person name="Crous P."/>
            <person name="Grigoriev I."/>
        </authorList>
    </citation>
    <scope>NUCLEOTIDE SEQUENCE</scope>
    <source>
        <strain evidence="2">CBS 119925</strain>
    </source>
</reference>
<evidence type="ECO:0000256" key="1">
    <source>
        <dbReference type="SAM" id="MobiDB-lite"/>
    </source>
</evidence>
<proteinExistence type="predicted"/>
<protein>
    <submittedName>
        <fullName evidence="2">Uncharacterized protein</fullName>
    </submittedName>
</protein>
<gene>
    <name evidence="2" type="ORF">M011DRAFT_244008</name>
</gene>
<keyword evidence="3" id="KW-1185">Reference proteome</keyword>
<feature type="region of interest" description="Disordered" evidence="1">
    <location>
        <begin position="76"/>
        <end position="376"/>
    </location>
</feature>
<feature type="compositionally biased region" description="Low complexity" evidence="1">
    <location>
        <begin position="276"/>
        <end position="289"/>
    </location>
</feature>
<feature type="compositionally biased region" description="Polar residues" evidence="1">
    <location>
        <begin position="290"/>
        <end position="317"/>
    </location>
</feature>
<organism evidence="2 3">
    <name type="scientific">Sporormia fimetaria CBS 119925</name>
    <dbReference type="NCBI Taxonomy" id="1340428"/>
    <lineage>
        <taxon>Eukaryota</taxon>
        <taxon>Fungi</taxon>
        <taxon>Dikarya</taxon>
        <taxon>Ascomycota</taxon>
        <taxon>Pezizomycotina</taxon>
        <taxon>Dothideomycetes</taxon>
        <taxon>Pleosporomycetidae</taxon>
        <taxon>Pleosporales</taxon>
        <taxon>Sporormiaceae</taxon>
        <taxon>Sporormia</taxon>
    </lineage>
</organism>
<feature type="compositionally biased region" description="Basic and acidic residues" evidence="1">
    <location>
        <begin position="162"/>
        <end position="171"/>
    </location>
</feature>
<dbReference type="AlphaFoldDB" id="A0A6A6VK40"/>
<evidence type="ECO:0000313" key="2">
    <source>
        <dbReference type="EMBL" id="KAF2750483.1"/>
    </source>
</evidence>
<sequence length="552" mass="60044">MFSCRAPNLPHDPKEDILFLCTAYAQEVSKIRRHLDKAELQAIFFCTTFFAKLPPNEQRICSIGLLGKQYPSKLLSARPSPSAYEEMRARPKPTQPQLRTMHNQNQRDGARANRTLLLPVPLTSDQRGHGPGSSSNIFVKDTRHSRNRSTSAIPEPSAVALERLRSREDSGNKPAVPSPRPRAIKHTRSPSYPPPRSFPRPSQFDGPSPIPQPAPVMPTAGLRRNAHVRKRSRENAQSHSQSDKPLPPSPMLQSLCHARITSIGHDPTDPLQTPVTEETSSTATFEESSLSNSGDSAVDTSIATSGATSGDTSPTRASTDEPLTPPLSPSRTPRRHTDLKIFIPKSNTPPPTLISRLPTPPYHDPQSQAPGPLQVPSRNVAVTEGRPSHLAQGEAPGLLPTSRPNGLVYEQRKSRPKLRQLQITGYEAFAHGPYSAGLSSTDTMILSTLAPWCVEQDPPEREYITRVHVNGAAEISEPPDVLGLEEDVTPVQTPRVYEGKSEYADVSPLSEGSAVGSGIVSAMSDQSYYGILTEVYGCVDTGVVVDGWLRGG</sequence>
<evidence type="ECO:0000313" key="3">
    <source>
        <dbReference type="Proteomes" id="UP000799440"/>
    </source>
</evidence>
<feature type="compositionally biased region" description="Pro residues" evidence="1">
    <location>
        <begin position="347"/>
        <end position="363"/>
    </location>
</feature>
<feature type="compositionally biased region" description="Polar residues" evidence="1">
    <location>
        <begin position="95"/>
        <end position="107"/>
    </location>
</feature>
<dbReference type="Proteomes" id="UP000799440">
    <property type="component" value="Unassembled WGS sequence"/>
</dbReference>
<accession>A0A6A6VK40</accession>
<dbReference type="OrthoDB" id="10066232at2759"/>
<dbReference type="EMBL" id="MU006564">
    <property type="protein sequence ID" value="KAF2750483.1"/>
    <property type="molecule type" value="Genomic_DNA"/>
</dbReference>